<dbReference type="EMBL" id="UYSU01014225">
    <property type="protein sequence ID" value="VDL88427.1"/>
    <property type="molecule type" value="Genomic_DNA"/>
</dbReference>
<reference evidence="3" key="1">
    <citation type="submission" date="2016-06" db="UniProtKB">
        <authorList>
            <consortium name="WormBaseParasite"/>
        </authorList>
    </citation>
    <scope>IDENTIFICATION</scope>
</reference>
<keyword evidence="2" id="KW-1185">Reference proteome</keyword>
<name>A0A183SCU4_SCHSO</name>
<dbReference type="WBParaSite" id="SSLN_0000211201-mRNA-1">
    <property type="protein sequence ID" value="SSLN_0000211201-mRNA-1"/>
    <property type="gene ID" value="SSLN_0000211201"/>
</dbReference>
<protein>
    <submittedName>
        <fullName evidence="1 3">Uncharacterized protein</fullName>
    </submittedName>
</protein>
<organism evidence="3">
    <name type="scientific">Schistocephalus solidus</name>
    <name type="common">Tapeworm</name>
    <dbReference type="NCBI Taxonomy" id="70667"/>
    <lineage>
        <taxon>Eukaryota</taxon>
        <taxon>Metazoa</taxon>
        <taxon>Spiralia</taxon>
        <taxon>Lophotrochozoa</taxon>
        <taxon>Platyhelminthes</taxon>
        <taxon>Cestoda</taxon>
        <taxon>Eucestoda</taxon>
        <taxon>Diphyllobothriidea</taxon>
        <taxon>Diphyllobothriidae</taxon>
        <taxon>Schistocephalus</taxon>
    </lineage>
</organism>
<evidence type="ECO:0000313" key="3">
    <source>
        <dbReference type="WBParaSite" id="SSLN_0000211201-mRNA-1"/>
    </source>
</evidence>
<reference evidence="1 2" key="2">
    <citation type="submission" date="2018-11" db="EMBL/GenBank/DDBJ databases">
        <authorList>
            <consortium name="Pathogen Informatics"/>
        </authorList>
    </citation>
    <scope>NUCLEOTIDE SEQUENCE [LARGE SCALE GENOMIC DNA]</scope>
    <source>
        <strain evidence="1 2">NST_G2</strain>
    </source>
</reference>
<evidence type="ECO:0000313" key="1">
    <source>
        <dbReference type="EMBL" id="VDL88427.1"/>
    </source>
</evidence>
<sequence length="83" mass="8753">MSDISNVSTCAASLGLRPGQLLTAAPATGGLGEVEIIGKKPPTELSAMDSEKLHSKCLLSFLSRTRPCCHYSIFCGLNLLVMT</sequence>
<gene>
    <name evidence="1" type="ORF">SSLN_LOCUS2042</name>
</gene>
<proteinExistence type="predicted"/>
<dbReference type="AlphaFoldDB" id="A0A183SCU4"/>
<evidence type="ECO:0000313" key="2">
    <source>
        <dbReference type="Proteomes" id="UP000275846"/>
    </source>
</evidence>
<accession>A0A183SCU4</accession>
<dbReference type="Proteomes" id="UP000275846">
    <property type="component" value="Unassembled WGS sequence"/>
</dbReference>